<feature type="transmembrane region" description="Helical" evidence="2">
    <location>
        <begin position="12"/>
        <end position="30"/>
    </location>
</feature>
<organism evidence="3 4">
    <name type="scientific">Thioclava dalianensis</name>
    <dbReference type="NCBI Taxonomy" id="1185766"/>
    <lineage>
        <taxon>Bacteria</taxon>
        <taxon>Pseudomonadati</taxon>
        <taxon>Pseudomonadota</taxon>
        <taxon>Alphaproteobacteria</taxon>
        <taxon>Rhodobacterales</taxon>
        <taxon>Paracoccaceae</taxon>
        <taxon>Thioclava</taxon>
    </lineage>
</organism>
<evidence type="ECO:0000256" key="1">
    <source>
        <dbReference type="SAM" id="MobiDB-lite"/>
    </source>
</evidence>
<dbReference type="EMBL" id="JHEH01000041">
    <property type="protein sequence ID" value="KEP68218.1"/>
    <property type="molecule type" value="Genomic_DNA"/>
</dbReference>
<dbReference type="Proteomes" id="UP000027725">
    <property type="component" value="Unassembled WGS sequence"/>
</dbReference>
<dbReference type="AlphaFoldDB" id="A0A074TGQ8"/>
<feature type="transmembrane region" description="Helical" evidence="2">
    <location>
        <begin position="300"/>
        <end position="317"/>
    </location>
</feature>
<protein>
    <submittedName>
        <fullName evidence="3">Uncharacterized protein</fullName>
    </submittedName>
</protein>
<sequence>MALLRIIFFGPFWIKGLIAVFFGFAAWSSFQNQPQYLAEMEALAAAPSAAAVNIADYEGPRGPRVEATLRSTLDTDHTMRLSFRDRLDKEKFARFAYLLADPAQPDKPLGAVVLTEAERDRFVAWLVARTIFSAGAREGMAFDIAGLLDKPSEKIRDGFRDAYAREGVTLPSDLIWIEPYMGMREAILAKKLEKLRDSTAGRDLTITALVFGALGVMQLILSVRRKSKAASAGRAQNAEAPRWELPQQVHARTEVEAPAAQTSAPRGAKPITVWRLLRWWVGLFLAAGAARLAWPSVVPASIMGAAFWVPIAGLILWRSTIRPIVTAKARTERRAPRHVTSPAWENARLPQSAAPAPAAKKSSGLSALFARKPDFDASPIRSARRAKRDPFERIAEARRQAEGL</sequence>
<feature type="transmembrane region" description="Helical" evidence="2">
    <location>
        <begin position="276"/>
        <end position="294"/>
    </location>
</feature>
<proteinExistence type="predicted"/>
<name>A0A074TGQ8_9RHOB</name>
<feature type="region of interest" description="Disordered" evidence="1">
    <location>
        <begin position="379"/>
        <end position="404"/>
    </location>
</feature>
<accession>A0A074TGQ8</accession>
<comment type="caution">
    <text evidence="3">The sequence shown here is derived from an EMBL/GenBank/DDBJ whole genome shotgun (WGS) entry which is preliminary data.</text>
</comment>
<dbReference type="eggNOG" id="ENOG502ZD56">
    <property type="taxonomic scope" value="Bacteria"/>
</dbReference>
<evidence type="ECO:0000313" key="3">
    <source>
        <dbReference type="EMBL" id="KEP68218.1"/>
    </source>
</evidence>
<feature type="transmembrane region" description="Helical" evidence="2">
    <location>
        <begin position="204"/>
        <end position="223"/>
    </location>
</feature>
<evidence type="ECO:0000313" key="4">
    <source>
        <dbReference type="Proteomes" id="UP000027725"/>
    </source>
</evidence>
<keyword evidence="2" id="KW-0812">Transmembrane</keyword>
<feature type="compositionally biased region" description="Basic and acidic residues" evidence="1">
    <location>
        <begin position="388"/>
        <end position="404"/>
    </location>
</feature>
<dbReference type="RefSeq" id="WP_038069095.1">
    <property type="nucleotide sequence ID" value="NZ_JHEH01000041.1"/>
</dbReference>
<keyword evidence="2" id="KW-1133">Transmembrane helix</keyword>
<reference evidence="3 4" key="1">
    <citation type="submission" date="2014-03" db="EMBL/GenBank/DDBJ databases">
        <title>The draft genome sequence of Thioclava dalianensis DLFJ1-1.</title>
        <authorList>
            <person name="Lai Q."/>
            <person name="Shao Z."/>
        </authorList>
    </citation>
    <scope>NUCLEOTIDE SEQUENCE [LARGE SCALE GENOMIC DNA]</scope>
    <source>
        <strain evidence="3 4">DLFJ1-1</strain>
    </source>
</reference>
<keyword evidence="4" id="KW-1185">Reference proteome</keyword>
<keyword evidence="2" id="KW-0472">Membrane</keyword>
<evidence type="ECO:0000256" key="2">
    <source>
        <dbReference type="SAM" id="Phobius"/>
    </source>
</evidence>
<gene>
    <name evidence="3" type="ORF">DL1_14345</name>
</gene>